<evidence type="ECO:0000256" key="4">
    <source>
        <dbReference type="ARBA" id="ARBA00013795"/>
    </source>
</evidence>
<evidence type="ECO:0000256" key="6">
    <source>
        <dbReference type="ARBA" id="ARBA00022676"/>
    </source>
</evidence>
<gene>
    <name evidence="14" type="ORF">HPULCUR_000530</name>
</gene>
<feature type="domain" description="Tryptophan synthase beta chain-like PALP" evidence="13">
    <location>
        <begin position="397"/>
        <end position="447"/>
    </location>
</feature>
<keyword evidence="5 12" id="KW-0337">GPI-anchor biosynthesis</keyword>
<dbReference type="Pfam" id="PF04188">
    <property type="entry name" value="Mannosyl_trans2"/>
    <property type="match status" value="1"/>
</dbReference>
<dbReference type="EC" id="2.4.1.-" evidence="12"/>
<comment type="caution">
    <text evidence="14">The sequence shown here is derived from an EMBL/GenBank/DDBJ whole genome shotgun (WGS) entry which is preliminary data.</text>
</comment>
<evidence type="ECO:0000256" key="9">
    <source>
        <dbReference type="ARBA" id="ARBA00022824"/>
    </source>
</evidence>
<evidence type="ECO:0000313" key="15">
    <source>
        <dbReference type="Proteomes" id="UP001476247"/>
    </source>
</evidence>
<evidence type="ECO:0000256" key="5">
    <source>
        <dbReference type="ARBA" id="ARBA00022502"/>
    </source>
</evidence>
<evidence type="ECO:0000256" key="2">
    <source>
        <dbReference type="ARBA" id="ARBA00004687"/>
    </source>
</evidence>
<evidence type="ECO:0000256" key="1">
    <source>
        <dbReference type="ARBA" id="ARBA00004477"/>
    </source>
</evidence>
<comment type="similarity">
    <text evidence="3 12">Belongs to the PIGV family.</text>
</comment>
<dbReference type="Pfam" id="PF00291">
    <property type="entry name" value="PALP"/>
    <property type="match status" value="1"/>
</dbReference>
<protein>
    <recommendedName>
        <fullName evidence="4 12">GPI mannosyltransferase 2</fullName>
        <ecNumber evidence="12">2.4.1.-</ecNumber>
    </recommendedName>
</protein>
<evidence type="ECO:0000256" key="11">
    <source>
        <dbReference type="ARBA" id="ARBA00023136"/>
    </source>
</evidence>
<feature type="transmembrane region" description="Helical" evidence="12">
    <location>
        <begin position="338"/>
        <end position="361"/>
    </location>
</feature>
<evidence type="ECO:0000256" key="8">
    <source>
        <dbReference type="ARBA" id="ARBA00022692"/>
    </source>
</evidence>
<dbReference type="Gene3D" id="3.40.50.1100">
    <property type="match status" value="1"/>
</dbReference>
<feature type="transmembrane region" description="Helical" evidence="12">
    <location>
        <begin position="282"/>
        <end position="303"/>
    </location>
</feature>
<feature type="transmembrane region" description="Helical" evidence="12">
    <location>
        <begin position="224"/>
        <end position="242"/>
    </location>
</feature>
<dbReference type="PANTHER" id="PTHR12468:SF2">
    <property type="entry name" value="GPI MANNOSYLTRANSFERASE 2"/>
    <property type="match status" value="1"/>
</dbReference>
<keyword evidence="9 12" id="KW-0256">Endoplasmic reticulum</keyword>
<comment type="pathway">
    <text evidence="2 12">Glycolipid biosynthesis; glycosylphosphatidylinositol-anchor biosynthesis.</text>
</comment>
<keyword evidence="7 12" id="KW-0808">Transferase</keyword>
<feature type="transmembrane region" description="Helical" evidence="12">
    <location>
        <begin position="102"/>
        <end position="123"/>
    </location>
</feature>
<dbReference type="InterPro" id="IPR007315">
    <property type="entry name" value="PIG-V/Gpi18"/>
</dbReference>
<dbReference type="InterPro" id="IPR036052">
    <property type="entry name" value="TrpB-like_PALP_sf"/>
</dbReference>
<feature type="transmembrane region" description="Helical" evidence="12">
    <location>
        <begin position="135"/>
        <end position="157"/>
    </location>
</feature>
<feature type="transmembrane region" description="Helical" evidence="12">
    <location>
        <begin position="381"/>
        <end position="398"/>
    </location>
</feature>
<keyword evidence="15" id="KW-1185">Reference proteome</keyword>
<feature type="transmembrane region" description="Helical" evidence="12">
    <location>
        <begin position="177"/>
        <end position="203"/>
    </location>
</feature>
<evidence type="ECO:0000256" key="10">
    <source>
        <dbReference type="ARBA" id="ARBA00022989"/>
    </source>
</evidence>
<sequence>MLKKVYSVAIASRLITITLAIVSYLFTGSYDSSAEIQLETSSHHVLNVFLRWDALYFLHIAEHGYVYEQETAFFPLMPLLARVLSNTVFLPLQSILGIKYTLLLSGVTIANVSFVLAAGALYKLTLALLPRNQKLAYVSSIAFCLSPPAMFMSSFYTESIFALMSFTGMRWAAEKKYLSAAVIWGLTSAVRSNAIVYVGFFFYDLIWVRFIQRKNYIVGTIRSIFYTLIVFSGLLSFQYYAYNLFCSLDRPWCTEKIPLIYSFVQKEYWNNGFLAYYELKQIPNFVLAAPIVLLSVLGLKTYIQSDVPRFLSLGIVTKRKQISSDQTYGSSTISVYMYLWAFLLLYVVTNMHIQVIIRFFTSLPPLYWYVGDLWIKGLNESKFGLANIVLTYFVLYAFKYRGASNAIALSSDEESDRGVVTYSSENHAQALALAAKNRGVKAYVVMPII</sequence>
<evidence type="ECO:0000256" key="7">
    <source>
        <dbReference type="ARBA" id="ARBA00022679"/>
    </source>
</evidence>
<feature type="transmembrane region" description="Helical" evidence="12">
    <location>
        <begin position="6"/>
        <end position="26"/>
    </location>
</feature>
<proteinExistence type="inferred from homology"/>
<dbReference type="Proteomes" id="UP001476247">
    <property type="component" value="Unassembled WGS sequence"/>
</dbReference>
<evidence type="ECO:0000256" key="12">
    <source>
        <dbReference type="RuleBase" id="RU363112"/>
    </source>
</evidence>
<keyword evidence="6 12" id="KW-0328">Glycosyltransferase</keyword>
<comment type="subcellular location">
    <subcellularLocation>
        <location evidence="1 12">Endoplasmic reticulum membrane</location>
        <topology evidence="1 12">Multi-pass membrane protein</topology>
    </subcellularLocation>
</comment>
<keyword evidence="11 12" id="KW-0472">Membrane</keyword>
<evidence type="ECO:0000259" key="13">
    <source>
        <dbReference type="Pfam" id="PF00291"/>
    </source>
</evidence>
<dbReference type="SUPFAM" id="SSF53686">
    <property type="entry name" value="Tryptophan synthase beta subunit-like PLP-dependent enzymes"/>
    <property type="match status" value="1"/>
</dbReference>
<keyword evidence="10 12" id="KW-1133">Transmembrane helix</keyword>
<organism evidence="14 15">
    <name type="scientific">Helicostylum pulchrum</name>
    <dbReference type="NCBI Taxonomy" id="562976"/>
    <lineage>
        <taxon>Eukaryota</taxon>
        <taxon>Fungi</taxon>
        <taxon>Fungi incertae sedis</taxon>
        <taxon>Mucoromycota</taxon>
        <taxon>Mucoromycotina</taxon>
        <taxon>Mucoromycetes</taxon>
        <taxon>Mucorales</taxon>
        <taxon>Mucorineae</taxon>
        <taxon>Mucoraceae</taxon>
        <taxon>Helicostylum</taxon>
    </lineage>
</organism>
<dbReference type="PANTHER" id="PTHR12468">
    <property type="entry name" value="GPI MANNOSYLTRANSFERASE 2"/>
    <property type="match status" value="1"/>
</dbReference>
<dbReference type="EMBL" id="BAABUJ010000004">
    <property type="protein sequence ID" value="GAA5795176.1"/>
    <property type="molecule type" value="Genomic_DNA"/>
</dbReference>
<accession>A0ABP9XK84</accession>
<dbReference type="InterPro" id="IPR001926">
    <property type="entry name" value="TrpB-like_PALP"/>
</dbReference>
<comment type="function">
    <text evidence="12">Mannosyltransferase involved in glycosylphosphatidylinositol-anchor biosynthesis.</text>
</comment>
<reference evidence="14 15" key="1">
    <citation type="submission" date="2024-04" db="EMBL/GenBank/DDBJ databases">
        <title>genome sequences of Mucor flavus KT1a and Helicostylum pulchrum KT1b strains isolation_sourced from the surface of a dry-aged beef.</title>
        <authorList>
            <person name="Toyotome T."/>
            <person name="Hosono M."/>
            <person name="Torimaru M."/>
            <person name="Fukuda K."/>
            <person name="Mikami N."/>
        </authorList>
    </citation>
    <scope>NUCLEOTIDE SEQUENCE [LARGE SCALE GENOMIC DNA]</scope>
    <source>
        <strain evidence="14 15">KT1b</strain>
    </source>
</reference>
<evidence type="ECO:0000256" key="3">
    <source>
        <dbReference type="ARBA" id="ARBA00008698"/>
    </source>
</evidence>
<name>A0ABP9XK84_9FUNG</name>
<evidence type="ECO:0000313" key="14">
    <source>
        <dbReference type="EMBL" id="GAA5795176.1"/>
    </source>
</evidence>
<keyword evidence="8 12" id="KW-0812">Transmembrane</keyword>